<dbReference type="InterPro" id="IPR014044">
    <property type="entry name" value="CAP_dom"/>
</dbReference>
<gene>
    <name evidence="5" type="ORF">AaE_014158</name>
</gene>
<organism evidence="5 6">
    <name type="scientific">Aphanomyces astaci</name>
    <name type="common">Crayfish plague agent</name>
    <dbReference type="NCBI Taxonomy" id="112090"/>
    <lineage>
        <taxon>Eukaryota</taxon>
        <taxon>Sar</taxon>
        <taxon>Stramenopiles</taxon>
        <taxon>Oomycota</taxon>
        <taxon>Saprolegniomycetes</taxon>
        <taxon>Saprolegniales</taxon>
        <taxon>Verrucalvaceae</taxon>
        <taxon>Aphanomyces</taxon>
    </lineage>
</organism>
<dbReference type="PROSITE" id="PS00498">
    <property type="entry name" value="TYROSINASE_2"/>
    <property type="match status" value="1"/>
</dbReference>
<reference evidence="5 6" key="1">
    <citation type="submission" date="2019-06" db="EMBL/GenBank/DDBJ databases">
        <title>Genomics analysis of Aphanomyces spp. identifies a new class of oomycete effector associated with host adaptation.</title>
        <authorList>
            <person name="Gaulin E."/>
        </authorList>
    </citation>
    <scope>NUCLEOTIDE SEQUENCE [LARGE SCALE GENOMIC DNA]</scope>
    <source>
        <strain evidence="5 6">E</strain>
    </source>
</reference>
<evidence type="ECO:0000256" key="1">
    <source>
        <dbReference type="ARBA" id="ARBA00022723"/>
    </source>
</evidence>
<dbReference type="Pfam" id="PF00188">
    <property type="entry name" value="CAP"/>
    <property type="match status" value="1"/>
</dbReference>
<dbReference type="Pfam" id="PF00264">
    <property type="entry name" value="Tyrosinase"/>
    <property type="match status" value="1"/>
</dbReference>
<dbReference type="SUPFAM" id="SSF48056">
    <property type="entry name" value="Di-copper centre-containing domain"/>
    <property type="match status" value="1"/>
</dbReference>
<dbReference type="AlphaFoldDB" id="A0A6A4Z8A7"/>
<keyword evidence="2" id="KW-0186">Copper</keyword>
<dbReference type="Proteomes" id="UP000469452">
    <property type="component" value="Unassembled WGS sequence"/>
</dbReference>
<feature type="signal peptide" evidence="3">
    <location>
        <begin position="1"/>
        <end position="19"/>
    </location>
</feature>
<protein>
    <recommendedName>
        <fullName evidence="4">Tyrosinase copper-binding domain-containing protein</fullName>
    </recommendedName>
</protein>
<dbReference type="InterPro" id="IPR002227">
    <property type="entry name" value="Tyrosinase_Cu-bd"/>
</dbReference>
<feature type="chain" id="PRO_5025584232" description="Tyrosinase copper-binding domain-containing protein" evidence="3">
    <location>
        <begin position="20"/>
        <end position="678"/>
    </location>
</feature>
<feature type="domain" description="Tyrosinase copper-binding" evidence="4">
    <location>
        <begin position="426"/>
        <end position="437"/>
    </location>
</feature>
<dbReference type="Gene3D" id="3.40.33.10">
    <property type="entry name" value="CAP"/>
    <property type="match status" value="1"/>
</dbReference>
<dbReference type="InterPro" id="IPR008922">
    <property type="entry name" value="Di-copper_centre_dom_sf"/>
</dbReference>
<evidence type="ECO:0000313" key="6">
    <source>
        <dbReference type="Proteomes" id="UP000469452"/>
    </source>
</evidence>
<evidence type="ECO:0000259" key="4">
    <source>
        <dbReference type="PROSITE" id="PS00498"/>
    </source>
</evidence>
<dbReference type="PANTHER" id="PTHR11474">
    <property type="entry name" value="TYROSINASE FAMILY MEMBER"/>
    <property type="match status" value="1"/>
</dbReference>
<comment type="caution">
    <text evidence="5">The sequence shown here is derived from an EMBL/GenBank/DDBJ whole genome shotgun (WGS) entry which is preliminary data.</text>
</comment>
<dbReference type="VEuPathDB" id="FungiDB:H257_02212"/>
<evidence type="ECO:0000256" key="2">
    <source>
        <dbReference type="ARBA" id="ARBA00023008"/>
    </source>
</evidence>
<dbReference type="GO" id="GO:0046872">
    <property type="term" value="F:metal ion binding"/>
    <property type="evidence" value="ECO:0007669"/>
    <property type="project" value="UniProtKB-KW"/>
</dbReference>
<keyword evidence="1" id="KW-0479">Metal-binding</keyword>
<dbReference type="EMBL" id="VJMI01019811">
    <property type="protein sequence ID" value="KAF0706348.1"/>
    <property type="molecule type" value="Genomic_DNA"/>
</dbReference>
<dbReference type="SUPFAM" id="SSF55797">
    <property type="entry name" value="PR-1-like"/>
    <property type="match status" value="1"/>
</dbReference>
<dbReference type="Gene3D" id="1.10.1280.10">
    <property type="entry name" value="Di-copper center containing domain from catechol oxidase"/>
    <property type="match status" value="1"/>
</dbReference>
<name>A0A6A4Z8A7_APHAT</name>
<dbReference type="PRINTS" id="PR00092">
    <property type="entry name" value="TYROSINASE"/>
</dbReference>
<proteinExistence type="predicted"/>
<evidence type="ECO:0000313" key="5">
    <source>
        <dbReference type="EMBL" id="KAF0706348.1"/>
    </source>
</evidence>
<evidence type="ECO:0000256" key="3">
    <source>
        <dbReference type="SAM" id="SignalP"/>
    </source>
</evidence>
<accession>A0A6A4Z8A7</accession>
<sequence length="678" mass="75067">MTVSCCLLAFTSVVATAHAMHPISDTTAFLQHQLVHEHNVLRDAHDLAPIEWNDTLAGVAEAHGSLCPSFDNGYPNVIDGHLITVDIVAPCLPPPHNDVSGCPDTGPSWSWYVHGASRWNYTSQSCVEEVTMTASTACGVFTNLLSPAVRSVGCSWFSCTTRDSITSSYIWCVYDAAEASPVLPVRSVALKDVAQRLPAPPLPPPACPPRIRQSWDQMPSQNQQLFVDAVALAMDRGFHQLFVDIHADTLITNEAHNNVLFFFWHRKFILGYENMLRSLGRRFACVTLPFYDYIQNNLDYLLGKCTSLESCSPFLAGLGGSTNGSFSSTLLGGFAFPHFKCVGSAPVSHACEAPGTPRCMHCMPRGPWTRTHFNSTALSYSSIKRVLFQPDDDIYSVTMRVERSPHDTMHFLLAGAVANFYITTTDPVFYGHHATIDILHAIYHHCRVHPLKLTKEQAYNHPINFEPCVVNGTTVDATSTIRLRLPIDGVPTSVDEYAVTRPWFQHVPLTYGDIVDTTNLGVHSYRYNLTGLLGTLYSHCDHAGMNHTANMELQANLQDYEDDDQHVVMDVTDVDSLTFLAWRYDVLVQARAQGLDDADADDEMDKMVVMVYEHCLPGTHSEYPEDFKAMWKIQGGEPSKAMLDGVLSGATPIRIQGWAGLNQRYFGCSGEVEALVVS</sequence>
<dbReference type="InterPro" id="IPR035940">
    <property type="entry name" value="CAP_sf"/>
</dbReference>
<keyword evidence="3" id="KW-0732">Signal</keyword>
<dbReference type="InterPro" id="IPR050316">
    <property type="entry name" value="Tyrosinase/Hemocyanin"/>
</dbReference>
<dbReference type="GO" id="GO:0016491">
    <property type="term" value="F:oxidoreductase activity"/>
    <property type="evidence" value="ECO:0007669"/>
    <property type="project" value="InterPro"/>
</dbReference>
<dbReference type="PANTHER" id="PTHR11474:SF126">
    <property type="entry name" value="TYROSINASE-LIKE PROTEIN TYR-1-RELATED"/>
    <property type="match status" value="1"/>
</dbReference>